<proteinExistence type="predicted"/>
<evidence type="ECO:0000256" key="1">
    <source>
        <dbReference type="SAM" id="Phobius"/>
    </source>
</evidence>
<gene>
    <name evidence="2" type="ORF">V6N12_037061</name>
</gene>
<name>A0ABR2AYV5_9ROSI</name>
<reference evidence="2 3" key="1">
    <citation type="journal article" date="2024" name="G3 (Bethesda)">
        <title>Genome assembly of Hibiscus sabdariffa L. provides insights into metabolisms of medicinal natural products.</title>
        <authorList>
            <person name="Kim T."/>
        </authorList>
    </citation>
    <scope>NUCLEOTIDE SEQUENCE [LARGE SCALE GENOMIC DNA]</scope>
    <source>
        <strain evidence="2">TK-2024</strain>
        <tissue evidence="2">Old leaves</tissue>
    </source>
</reference>
<sequence length="93" mass="10441">MQESKGTMGMPTFYVALLLEFGGFCLSITHCLRSGSTKSIGGRKWSSGSTQIWKSEAASQTRFFVPEIKTYRKATPQRGCLRFQSITALQRIR</sequence>
<comment type="caution">
    <text evidence="2">The sequence shown here is derived from an EMBL/GenBank/DDBJ whole genome shotgun (WGS) entry which is preliminary data.</text>
</comment>
<protein>
    <recommendedName>
        <fullName evidence="4">Secreted protein</fullName>
    </recommendedName>
</protein>
<keyword evidence="1" id="KW-1133">Transmembrane helix</keyword>
<evidence type="ECO:0000313" key="2">
    <source>
        <dbReference type="EMBL" id="KAK8499427.1"/>
    </source>
</evidence>
<feature type="transmembrane region" description="Helical" evidence="1">
    <location>
        <begin position="12"/>
        <end position="32"/>
    </location>
</feature>
<evidence type="ECO:0008006" key="4">
    <source>
        <dbReference type="Google" id="ProtNLM"/>
    </source>
</evidence>
<accession>A0ABR2AYV5</accession>
<dbReference type="EMBL" id="JBBPBM010000237">
    <property type="protein sequence ID" value="KAK8499427.1"/>
    <property type="molecule type" value="Genomic_DNA"/>
</dbReference>
<keyword evidence="3" id="KW-1185">Reference proteome</keyword>
<organism evidence="2 3">
    <name type="scientific">Hibiscus sabdariffa</name>
    <name type="common">roselle</name>
    <dbReference type="NCBI Taxonomy" id="183260"/>
    <lineage>
        <taxon>Eukaryota</taxon>
        <taxon>Viridiplantae</taxon>
        <taxon>Streptophyta</taxon>
        <taxon>Embryophyta</taxon>
        <taxon>Tracheophyta</taxon>
        <taxon>Spermatophyta</taxon>
        <taxon>Magnoliopsida</taxon>
        <taxon>eudicotyledons</taxon>
        <taxon>Gunneridae</taxon>
        <taxon>Pentapetalae</taxon>
        <taxon>rosids</taxon>
        <taxon>malvids</taxon>
        <taxon>Malvales</taxon>
        <taxon>Malvaceae</taxon>
        <taxon>Malvoideae</taxon>
        <taxon>Hibiscus</taxon>
    </lineage>
</organism>
<keyword evidence="1" id="KW-0472">Membrane</keyword>
<evidence type="ECO:0000313" key="3">
    <source>
        <dbReference type="Proteomes" id="UP001472677"/>
    </source>
</evidence>
<keyword evidence="1" id="KW-0812">Transmembrane</keyword>
<dbReference type="Proteomes" id="UP001472677">
    <property type="component" value="Unassembled WGS sequence"/>
</dbReference>